<keyword evidence="2" id="KW-0812">Transmembrane</keyword>
<reference evidence="4" key="1">
    <citation type="submission" date="2016-06" db="EMBL/GenBank/DDBJ databases">
        <authorList>
            <person name="Varghese N."/>
            <person name="Submissions Spin"/>
        </authorList>
    </citation>
    <scope>NUCLEOTIDE SEQUENCE [LARGE SCALE GENOMIC DNA]</scope>
    <source>
        <strain evidence="4">DSM 45577</strain>
    </source>
</reference>
<sequence length="166" mass="17037">MTLPAAPMAPTDQDDTAPPPPPGRWARRADLALRVAGGTVAVVAAVLTAILELLLSAVRVGGHLIGVSVLVAIAANIALSWFAHDTVGRRWAVVLPATPWFVIMSVAAVRTAEGDLLLAAENWVGLAMIVAGAMTFAVMGFRQILAPPPPSAPPPPPPPSATAAPR</sequence>
<protein>
    <submittedName>
        <fullName evidence="3">Uncharacterized protein</fullName>
    </submittedName>
</protein>
<feature type="region of interest" description="Disordered" evidence="1">
    <location>
        <begin position="1"/>
        <end position="23"/>
    </location>
</feature>
<dbReference type="STRING" id="683228.GA0070617_5020"/>
<accession>A0A1C6V8W1</accession>
<dbReference type="EMBL" id="FMIA01000002">
    <property type="protein sequence ID" value="SCL62791.1"/>
    <property type="molecule type" value="Genomic_DNA"/>
</dbReference>
<evidence type="ECO:0000313" key="4">
    <source>
        <dbReference type="Proteomes" id="UP000198937"/>
    </source>
</evidence>
<proteinExistence type="predicted"/>
<keyword evidence="2" id="KW-1133">Transmembrane helix</keyword>
<dbReference type="AlphaFoldDB" id="A0A1C6V8W1"/>
<keyword evidence="2" id="KW-0472">Membrane</keyword>
<feature type="transmembrane region" description="Helical" evidence="2">
    <location>
        <begin position="31"/>
        <end position="54"/>
    </location>
</feature>
<feature type="compositionally biased region" description="Low complexity" evidence="1">
    <location>
        <begin position="1"/>
        <end position="11"/>
    </location>
</feature>
<evidence type="ECO:0000313" key="3">
    <source>
        <dbReference type="EMBL" id="SCL62791.1"/>
    </source>
</evidence>
<feature type="transmembrane region" description="Helical" evidence="2">
    <location>
        <begin position="60"/>
        <end position="79"/>
    </location>
</feature>
<evidence type="ECO:0000256" key="1">
    <source>
        <dbReference type="SAM" id="MobiDB-lite"/>
    </source>
</evidence>
<feature type="transmembrane region" description="Helical" evidence="2">
    <location>
        <begin position="123"/>
        <end position="141"/>
    </location>
</feature>
<organism evidence="3 4">
    <name type="scientific">Micromonospora yangpuensis</name>
    <dbReference type="NCBI Taxonomy" id="683228"/>
    <lineage>
        <taxon>Bacteria</taxon>
        <taxon>Bacillati</taxon>
        <taxon>Actinomycetota</taxon>
        <taxon>Actinomycetes</taxon>
        <taxon>Micromonosporales</taxon>
        <taxon>Micromonosporaceae</taxon>
        <taxon>Micromonospora</taxon>
    </lineage>
</organism>
<name>A0A1C6V8W1_9ACTN</name>
<keyword evidence="4" id="KW-1185">Reference proteome</keyword>
<dbReference type="Proteomes" id="UP000198937">
    <property type="component" value="Unassembled WGS sequence"/>
</dbReference>
<gene>
    <name evidence="3" type="ORF">GA0070617_5020</name>
</gene>
<evidence type="ECO:0000256" key="2">
    <source>
        <dbReference type="SAM" id="Phobius"/>
    </source>
</evidence>
<feature type="transmembrane region" description="Helical" evidence="2">
    <location>
        <begin position="91"/>
        <end position="111"/>
    </location>
</feature>